<dbReference type="InterPro" id="IPR002553">
    <property type="entry name" value="Clathrin/coatomer_adapt-like_N"/>
</dbReference>
<keyword evidence="2 5" id="KW-0813">Transport</keyword>
<dbReference type="InterPro" id="IPR028269">
    <property type="entry name" value="AP4E1_C"/>
</dbReference>
<dbReference type="PIRSF" id="PIRSF037091">
    <property type="entry name" value="AP2_complex_alpha"/>
    <property type="match status" value="1"/>
</dbReference>
<evidence type="ECO:0000313" key="9">
    <source>
        <dbReference type="EMBL" id="CAJ1938995.1"/>
    </source>
</evidence>
<evidence type="ECO:0000256" key="5">
    <source>
        <dbReference type="PIRNR" id="PIRNR037091"/>
    </source>
</evidence>
<evidence type="ECO:0000256" key="3">
    <source>
        <dbReference type="ARBA" id="ARBA00022927"/>
    </source>
</evidence>
<protein>
    <recommendedName>
        <fullName evidence="5">AP-2 complex subunit alpha</fullName>
    </recommendedName>
</protein>
<dbReference type="InterPro" id="IPR050840">
    <property type="entry name" value="Adaptor_Complx_Large_Subunit"/>
</dbReference>
<dbReference type="AlphaFoldDB" id="A0AAD2CLW4"/>
<dbReference type="SMART" id="SM01356">
    <property type="entry name" value="AP4E_app_platf"/>
    <property type="match status" value="1"/>
</dbReference>
<organism evidence="9 10">
    <name type="scientific">Cylindrotheca closterium</name>
    <dbReference type="NCBI Taxonomy" id="2856"/>
    <lineage>
        <taxon>Eukaryota</taxon>
        <taxon>Sar</taxon>
        <taxon>Stramenopiles</taxon>
        <taxon>Ochrophyta</taxon>
        <taxon>Bacillariophyta</taxon>
        <taxon>Bacillariophyceae</taxon>
        <taxon>Bacillariophycidae</taxon>
        <taxon>Bacillariales</taxon>
        <taxon>Bacillariaceae</taxon>
        <taxon>Cylindrotheca</taxon>
    </lineage>
</organism>
<accession>A0AAD2CLW4</accession>
<feature type="compositionally biased region" description="Low complexity" evidence="7">
    <location>
        <begin position="728"/>
        <end position="740"/>
    </location>
</feature>
<dbReference type="Pfam" id="PF14807">
    <property type="entry name" value="AP4E_app_platf"/>
    <property type="match status" value="1"/>
</dbReference>
<evidence type="ECO:0000313" key="10">
    <source>
        <dbReference type="Proteomes" id="UP001295423"/>
    </source>
</evidence>
<evidence type="ECO:0000259" key="8">
    <source>
        <dbReference type="SMART" id="SM01356"/>
    </source>
</evidence>
<dbReference type="InterPro" id="IPR017104">
    <property type="entry name" value="AP2_complex_asu"/>
</dbReference>
<gene>
    <name evidence="9" type="ORF">CYCCA115_LOCUS6372</name>
</gene>
<dbReference type="Gene3D" id="1.25.10.10">
    <property type="entry name" value="Leucine-rich Repeat Variant"/>
    <property type="match status" value="1"/>
</dbReference>
<feature type="region of interest" description="Disordered" evidence="7">
    <location>
        <begin position="624"/>
        <end position="664"/>
    </location>
</feature>
<proteinExistence type="inferred from homology"/>
<dbReference type="GO" id="GO:0072583">
    <property type="term" value="P:clathrin-dependent endocytosis"/>
    <property type="evidence" value="ECO:0007669"/>
    <property type="project" value="InterPro"/>
</dbReference>
<keyword evidence="3 5" id="KW-0653">Protein transport</keyword>
<sequence>MATGGLNLSREFFEVLKAIGESKSKQEEDRIIAKEVTVLKQKLEPTPPGKTPPLQNKKRAKEYLVRLLYVEMLGHDASFGYIKAVEMAASASLYHKRTGYLVCSSCLSPDHEFRFMLVNQMQRDLQSTNLLEICGGLLASASLITSDMVPAMSTEVAKLLAHDSETVRKKAIITLHRFHQLAPDVVTEDELFEKVRKVLCDRDPSVMGSCLNVIESMALREPIRFKDLIPSLVSILKQIGDHRLPSDYDYHRVPAPWMQIKLVRIMGMLGQADAEASSGMYEILMDTMKKADVGINAGYAIVYECVKCITKIYPNTKLLDAAADAIARFMDSRSHNLKYLGVTGLALIVETHPQYATQHQMAVMDCLEDPDETLQRKTLDLLYRMTNPVNVEFITDKLLVFLAGTTDLFLKQQLTTRVCSVAERYAPNNAWYIKTITQLFEVSGDMVKEEVAQNLMSLIAEGTGESEDEDVRLRQTAVELYVSLLQEKPPAKLPRILLETMAWILGEYAYLSSVCSLEDILTRLCRWNKIGVLATSTRKFLTSAIFKLVAQAGTCPPQAAAVIDEYTRSKDPDLQQRCLEFQGLLTTAPQYLGEILPVDAAAEDVDVDINLSFLDGYCQQSLSEGARPYSKPEDDDDDDEDYGASASETPAFKMTPYAKPDTNVSRSHMIRGMGSGGMATSGSIVTPPPGGNMGNASVTSTASAANPGLANGLTLNTRGAANVWGKKPAAAAAPTPQQAAAPPPPAQSPGTHSNVFAAAAGFRSHTSSNNTYGGSSGYGAPAPAPVVQKTPEQLEKERQAAALFGGIVPGSVPPPAPAPAPPRPVPAAAPPVAAAPAPPPAPAAEIDLLDMMGFDMAPAPAPAAAVDDIFGSAMLAPTPVSAEPAAPPPIVETASVDEEDLGLQAPGGVDRPTTAAAAITPVETIDPFAAEGLLGDLQDKPLASFGVSSSKFEFNGSAMAPLKITTAQFGQQWGSCAATTPVSIPSSKKVSSLDTFMKECEAVGLHPIEAISATNEGICAGQINGGVMMALVHGKVSPQAGGNTRLDITVKSSDSTMAGSLALYVQNMMK</sequence>
<dbReference type="Pfam" id="PF01602">
    <property type="entry name" value="Adaptin_N"/>
    <property type="match status" value="1"/>
</dbReference>
<comment type="subcellular location">
    <subcellularLocation>
        <location evidence="1">Endomembrane system</location>
        <topology evidence="1">Peripheral membrane protein</topology>
    </subcellularLocation>
    <subcellularLocation>
        <location evidence="5">Membrane</location>
        <location evidence="5">Coated pit</location>
    </subcellularLocation>
</comment>
<dbReference type="GO" id="GO:0006886">
    <property type="term" value="P:intracellular protein transport"/>
    <property type="evidence" value="ECO:0007669"/>
    <property type="project" value="UniProtKB-UniRule"/>
</dbReference>
<comment type="function">
    <text evidence="5">Adaptins are components of the adaptor complexes which link clathrin to receptors in coated vesicles. Clathrin-associated protein complexes are believed to interact with the cytoplasmic tails of membrane proteins, leading to their selection and concentration.</text>
</comment>
<evidence type="ECO:0000256" key="1">
    <source>
        <dbReference type="ARBA" id="ARBA00004184"/>
    </source>
</evidence>
<evidence type="ECO:0000256" key="7">
    <source>
        <dbReference type="SAM" id="MobiDB-lite"/>
    </source>
</evidence>
<comment type="caution">
    <text evidence="9">The sequence shown here is derived from an EMBL/GenBank/DDBJ whole genome shotgun (WGS) entry which is preliminary data.</text>
</comment>
<dbReference type="EMBL" id="CAKOGP040000779">
    <property type="protein sequence ID" value="CAJ1938995.1"/>
    <property type="molecule type" value="Genomic_DNA"/>
</dbReference>
<evidence type="ECO:0000256" key="2">
    <source>
        <dbReference type="ARBA" id="ARBA00022448"/>
    </source>
</evidence>
<feature type="region of interest" description="Disordered" evidence="7">
    <location>
        <begin position="813"/>
        <end position="839"/>
    </location>
</feature>
<dbReference type="PANTHER" id="PTHR22780">
    <property type="entry name" value="ADAPTIN, ALPHA/GAMMA/EPSILON"/>
    <property type="match status" value="1"/>
</dbReference>
<dbReference type="InterPro" id="IPR016024">
    <property type="entry name" value="ARM-type_fold"/>
</dbReference>
<dbReference type="InterPro" id="IPR011989">
    <property type="entry name" value="ARM-like"/>
</dbReference>
<comment type="similarity">
    <text evidence="5">Belongs to the adaptor complexes large subunit family.</text>
</comment>
<feature type="region of interest" description="Disordered" evidence="7">
    <location>
        <begin position="726"/>
        <end position="753"/>
    </location>
</feature>
<keyword evidence="4 5" id="KW-0472">Membrane</keyword>
<keyword evidence="10" id="KW-1185">Reference proteome</keyword>
<keyword evidence="5" id="KW-0168">Coated pit</keyword>
<dbReference type="Proteomes" id="UP001295423">
    <property type="component" value="Unassembled WGS sequence"/>
</dbReference>
<feature type="binding site" evidence="6">
    <location>
        <position position="42"/>
    </location>
    <ligand>
        <name>a 1,2-diacyl-sn-glycero-3-phospho-(1D-myo-inositol-3,4,5-trisphosphate)</name>
        <dbReference type="ChEBI" id="CHEBI:57836"/>
    </ligand>
</feature>
<keyword evidence="5" id="KW-0254">Endocytosis</keyword>
<dbReference type="GO" id="GO:0030122">
    <property type="term" value="C:AP-2 adaptor complex"/>
    <property type="evidence" value="ECO:0007669"/>
    <property type="project" value="InterPro"/>
</dbReference>
<evidence type="ECO:0000256" key="6">
    <source>
        <dbReference type="PIRSR" id="PIRSR037091-1"/>
    </source>
</evidence>
<reference evidence="9" key="1">
    <citation type="submission" date="2023-08" db="EMBL/GenBank/DDBJ databases">
        <authorList>
            <person name="Audoor S."/>
            <person name="Bilcke G."/>
        </authorList>
    </citation>
    <scope>NUCLEOTIDE SEQUENCE</scope>
</reference>
<name>A0AAD2CLW4_9STRA</name>
<feature type="compositionally biased region" description="Pro residues" evidence="7">
    <location>
        <begin position="813"/>
        <end position="829"/>
    </location>
</feature>
<dbReference type="SUPFAM" id="SSF48371">
    <property type="entry name" value="ARM repeat"/>
    <property type="match status" value="1"/>
</dbReference>
<evidence type="ECO:0000256" key="4">
    <source>
        <dbReference type="ARBA" id="ARBA00023136"/>
    </source>
</evidence>
<dbReference type="GO" id="GO:0035615">
    <property type="term" value="F:clathrin adaptor activity"/>
    <property type="evidence" value="ECO:0007669"/>
    <property type="project" value="InterPro"/>
</dbReference>
<feature type="domain" description="AP-4 complex subunit epsilon-1 C-terminal" evidence="8">
    <location>
        <begin position="960"/>
        <end position="1070"/>
    </location>
</feature>
<feature type="compositionally biased region" description="Acidic residues" evidence="7">
    <location>
        <begin position="633"/>
        <end position="642"/>
    </location>
</feature>